<evidence type="ECO:0000256" key="1">
    <source>
        <dbReference type="SAM" id="MobiDB-lite"/>
    </source>
</evidence>
<dbReference type="Proteomes" id="UP001075354">
    <property type="component" value="Chromosome 13"/>
</dbReference>
<evidence type="ECO:0000313" key="2">
    <source>
        <dbReference type="EMBL" id="KAJ1521741.1"/>
    </source>
</evidence>
<protein>
    <submittedName>
        <fullName evidence="2">Uncharacterized protein</fullName>
    </submittedName>
</protein>
<dbReference type="AlphaFoldDB" id="A0AAV7X7V5"/>
<gene>
    <name evidence="2" type="ORF">ONE63_003377</name>
</gene>
<name>A0AAV7X7V5_9NEOP</name>
<sequence>MSAVATVRREESDARTTGQVTAAGRPSGSGTTAHQPHGVEHSIPKKQRVPLVKCPYSSCLRRLKKENLEAHVQEKHLTKGLIQQLGPLMPSSGNYFSTTLPLLTRLIREGACADIHLRRHVSRNRLSQLLEAANKNDPSYSAIFMTRVGIAAGVAVAETSMQDNHIGIVEVAYRRAATILGPGPLRTSMTEALCKCIPESEKFDEQVIYSYVSRILTDTVKQLLLDTLQELKVMLKALPQKTPEPGVSISGFEAAALHYINGFQIKRAEKSECKKFQAIGEILRKEADLVPAQVKAFSEAQNRGGLVSAGEPLRRLSMGVYAAFQKIKDPREINYGTVLAKVKENDKLATLWENIFEGSNLSKAELQHGFDVIMKGLSITFINGFIGRERNISDDCSKDSQSLRSRISR</sequence>
<accession>A0AAV7X7V5</accession>
<dbReference type="EMBL" id="JAPTSV010000013">
    <property type="protein sequence ID" value="KAJ1521741.1"/>
    <property type="molecule type" value="Genomic_DNA"/>
</dbReference>
<evidence type="ECO:0000313" key="3">
    <source>
        <dbReference type="Proteomes" id="UP001075354"/>
    </source>
</evidence>
<comment type="caution">
    <text evidence="2">The sequence shown here is derived from an EMBL/GenBank/DDBJ whole genome shotgun (WGS) entry which is preliminary data.</text>
</comment>
<keyword evidence="3" id="KW-1185">Reference proteome</keyword>
<feature type="region of interest" description="Disordered" evidence="1">
    <location>
        <begin position="1"/>
        <end position="46"/>
    </location>
</feature>
<proteinExistence type="predicted"/>
<reference evidence="2" key="1">
    <citation type="submission" date="2022-12" db="EMBL/GenBank/DDBJ databases">
        <title>Chromosome-level genome assembly of the bean flower thrips Megalurothrips usitatus.</title>
        <authorList>
            <person name="Ma L."/>
            <person name="Liu Q."/>
            <person name="Li H."/>
            <person name="Cai W."/>
        </authorList>
    </citation>
    <scope>NUCLEOTIDE SEQUENCE</scope>
    <source>
        <strain evidence="2">Cailab_2022a</strain>
    </source>
</reference>
<organism evidence="2 3">
    <name type="scientific">Megalurothrips usitatus</name>
    <name type="common">bean blossom thrips</name>
    <dbReference type="NCBI Taxonomy" id="439358"/>
    <lineage>
        <taxon>Eukaryota</taxon>
        <taxon>Metazoa</taxon>
        <taxon>Ecdysozoa</taxon>
        <taxon>Arthropoda</taxon>
        <taxon>Hexapoda</taxon>
        <taxon>Insecta</taxon>
        <taxon>Pterygota</taxon>
        <taxon>Neoptera</taxon>
        <taxon>Paraneoptera</taxon>
        <taxon>Thysanoptera</taxon>
        <taxon>Terebrantia</taxon>
        <taxon>Thripoidea</taxon>
        <taxon>Thripidae</taxon>
        <taxon>Megalurothrips</taxon>
    </lineage>
</organism>